<dbReference type="AlphaFoldDB" id="A0A4S8SC12"/>
<accession>A0A4S8SC12</accession>
<dbReference type="PANTHER" id="PTHR42085:SF2">
    <property type="entry name" value="F-BOX DOMAIN-CONTAINING PROTEIN"/>
    <property type="match status" value="1"/>
</dbReference>
<dbReference type="InterPro" id="IPR038883">
    <property type="entry name" value="AN11006-like"/>
</dbReference>
<feature type="region of interest" description="Disordered" evidence="1">
    <location>
        <begin position="292"/>
        <end position="312"/>
    </location>
</feature>
<gene>
    <name evidence="2" type="ORF">D6D28_07199</name>
</gene>
<comment type="caution">
    <text evidence="2">The sequence shown here is derived from an EMBL/GenBank/DDBJ whole genome shotgun (WGS) entry which is preliminary data.</text>
</comment>
<protein>
    <submittedName>
        <fullName evidence="2">Uncharacterized protein</fullName>
    </submittedName>
</protein>
<reference evidence="2 3" key="1">
    <citation type="submission" date="2018-10" db="EMBL/GenBank/DDBJ databases">
        <title>Fifty Aureobasidium pullulans genomes reveal a recombining polyextremotolerant generalist.</title>
        <authorList>
            <person name="Gostincar C."/>
            <person name="Turk M."/>
            <person name="Zajc J."/>
            <person name="Gunde-Cimerman N."/>
        </authorList>
    </citation>
    <scope>NUCLEOTIDE SEQUENCE [LARGE SCALE GENOMIC DNA]</scope>
    <source>
        <strain evidence="2 3">EXF-11900</strain>
    </source>
</reference>
<dbReference type="EMBL" id="QZAF01000374">
    <property type="protein sequence ID" value="THV67815.1"/>
    <property type="molecule type" value="Genomic_DNA"/>
</dbReference>
<proteinExistence type="predicted"/>
<dbReference type="PANTHER" id="PTHR42085">
    <property type="entry name" value="F-BOX DOMAIN-CONTAINING PROTEIN"/>
    <property type="match status" value="1"/>
</dbReference>
<organism evidence="2 3">
    <name type="scientific">Aureobasidium pullulans</name>
    <name type="common">Black yeast</name>
    <name type="synonym">Pullularia pullulans</name>
    <dbReference type="NCBI Taxonomy" id="5580"/>
    <lineage>
        <taxon>Eukaryota</taxon>
        <taxon>Fungi</taxon>
        <taxon>Dikarya</taxon>
        <taxon>Ascomycota</taxon>
        <taxon>Pezizomycotina</taxon>
        <taxon>Dothideomycetes</taxon>
        <taxon>Dothideomycetidae</taxon>
        <taxon>Dothideales</taxon>
        <taxon>Saccotheciaceae</taxon>
        <taxon>Aureobasidium</taxon>
    </lineage>
</organism>
<sequence>MFKSREPFHNYNGDKLSFLDLSTEVRYLIYRCAFAPNNENTVIKMSTDAFHLSRFIKNHPIRPVASDPACNSLSILATCQTIRTEARQLFWALTSFSFSTTTELNIFLKQNTIFAGLPRRTNLENIQHVILVNDDINNHDHVYRDRVLTRLANGSSIVSLAIQHNDRWPCWCERCLDVQEVFDVEWEEQLEERTAEEERVEELNDKHAATWEQDQIDLELEFAGWEELVVVLSVDFISSASQRGDPKTGTQLNAGEIWHVEMMAMASKAHSKQRMADTTVGDWMTTFKDDKRAAKHNEPPNENSLLPSFLVY</sequence>
<evidence type="ECO:0000256" key="1">
    <source>
        <dbReference type="SAM" id="MobiDB-lite"/>
    </source>
</evidence>
<dbReference type="Proteomes" id="UP000304951">
    <property type="component" value="Unassembled WGS sequence"/>
</dbReference>
<evidence type="ECO:0000313" key="3">
    <source>
        <dbReference type="Proteomes" id="UP000304951"/>
    </source>
</evidence>
<evidence type="ECO:0000313" key="2">
    <source>
        <dbReference type="EMBL" id="THV67815.1"/>
    </source>
</evidence>
<name>A0A4S8SC12_AURPU</name>